<dbReference type="PANTHER" id="PTHR11351">
    <property type="entry name" value="ACYL-COA DESATURASE"/>
    <property type="match status" value="1"/>
</dbReference>
<name>A0A518K4D0_9BACT</name>
<feature type="transmembrane region" description="Helical" evidence="13">
    <location>
        <begin position="228"/>
        <end position="251"/>
    </location>
</feature>
<dbReference type="RefSeq" id="WP_145108274.1">
    <property type="nucleotide sequence ID" value="NZ_CP036349.1"/>
</dbReference>
<evidence type="ECO:0000313" key="16">
    <source>
        <dbReference type="Proteomes" id="UP000316426"/>
    </source>
</evidence>
<evidence type="ECO:0000256" key="4">
    <source>
        <dbReference type="ARBA" id="ARBA00022692"/>
    </source>
</evidence>
<evidence type="ECO:0000256" key="9">
    <source>
        <dbReference type="ARBA" id="ARBA00023098"/>
    </source>
</evidence>
<dbReference type="CDD" id="cd03505">
    <property type="entry name" value="Delta9-FADS-like"/>
    <property type="match status" value="1"/>
</dbReference>
<feature type="compositionally biased region" description="Basic and acidic residues" evidence="12">
    <location>
        <begin position="18"/>
        <end position="35"/>
    </location>
</feature>
<evidence type="ECO:0000256" key="11">
    <source>
        <dbReference type="ARBA" id="ARBA00023160"/>
    </source>
</evidence>
<gene>
    <name evidence="15" type="ORF">Spa11_08300</name>
</gene>
<organism evidence="15 16">
    <name type="scientific">Botrimarina mediterranea</name>
    <dbReference type="NCBI Taxonomy" id="2528022"/>
    <lineage>
        <taxon>Bacteria</taxon>
        <taxon>Pseudomonadati</taxon>
        <taxon>Planctomycetota</taxon>
        <taxon>Planctomycetia</taxon>
        <taxon>Pirellulales</taxon>
        <taxon>Lacipirellulaceae</taxon>
        <taxon>Botrimarina</taxon>
    </lineage>
</organism>
<evidence type="ECO:0000256" key="10">
    <source>
        <dbReference type="ARBA" id="ARBA00023136"/>
    </source>
</evidence>
<evidence type="ECO:0000256" key="5">
    <source>
        <dbReference type="ARBA" id="ARBA00022832"/>
    </source>
</evidence>
<dbReference type="EMBL" id="CP036349">
    <property type="protein sequence ID" value="QDV72649.1"/>
    <property type="molecule type" value="Genomic_DNA"/>
</dbReference>
<feature type="transmembrane region" description="Helical" evidence="13">
    <location>
        <begin position="72"/>
        <end position="94"/>
    </location>
</feature>
<dbReference type="PANTHER" id="PTHR11351:SF31">
    <property type="entry name" value="DESATURASE 1, ISOFORM A-RELATED"/>
    <property type="match status" value="1"/>
</dbReference>
<evidence type="ECO:0000259" key="14">
    <source>
        <dbReference type="Pfam" id="PF00487"/>
    </source>
</evidence>
<feature type="region of interest" description="Disordered" evidence="12">
    <location>
        <begin position="1"/>
        <end position="36"/>
    </location>
</feature>
<keyword evidence="16" id="KW-1185">Reference proteome</keyword>
<comment type="similarity">
    <text evidence="2">Belongs to the fatty acid desaturase type 2 family.</text>
</comment>
<evidence type="ECO:0000256" key="13">
    <source>
        <dbReference type="SAM" id="Phobius"/>
    </source>
</evidence>
<dbReference type="PRINTS" id="PR00075">
    <property type="entry name" value="FACDDSATRASE"/>
</dbReference>
<proteinExistence type="inferred from homology"/>
<evidence type="ECO:0000256" key="12">
    <source>
        <dbReference type="SAM" id="MobiDB-lite"/>
    </source>
</evidence>
<keyword evidence="9" id="KW-0443">Lipid metabolism</keyword>
<evidence type="ECO:0000256" key="8">
    <source>
        <dbReference type="ARBA" id="ARBA00023004"/>
    </source>
</evidence>
<keyword evidence="6 13" id="KW-1133">Transmembrane helix</keyword>
<keyword evidence="8" id="KW-0408">Iron</keyword>
<dbReference type="Pfam" id="PF00487">
    <property type="entry name" value="FA_desaturase"/>
    <property type="match status" value="1"/>
</dbReference>
<keyword evidence="4 13" id="KW-0812">Transmembrane</keyword>
<dbReference type="GO" id="GO:0006633">
    <property type="term" value="P:fatty acid biosynthetic process"/>
    <property type="evidence" value="ECO:0007669"/>
    <property type="project" value="UniProtKB-KW"/>
</dbReference>
<dbReference type="InterPro" id="IPR015876">
    <property type="entry name" value="Acyl-CoA_DS"/>
</dbReference>
<dbReference type="GO" id="GO:0016020">
    <property type="term" value="C:membrane"/>
    <property type="evidence" value="ECO:0007669"/>
    <property type="project" value="UniProtKB-SubCell"/>
</dbReference>
<dbReference type="GO" id="GO:0016717">
    <property type="term" value="F:oxidoreductase activity, acting on paired donors, with oxidation of a pair of donors resulting in the reduction of molecular oxygen to two molecules of water"/>
    <property type="evidence" value="ECO:0007669"/>
    <property type="project" value="InterPro"/>
</dbReference>
<evidence type="ECO:0000256" key="1">
    <source>
        <dbReference type="ARBA" id="ARBA00004141"/>
    </source>
</evidence>
<dbReference type="Proteomes" id="UP000316426">
    <property type="component" value="Chromosome"/>
</dbReference>
<evidence type="ECO:0000256" key="7">
    <source>
        <dbReference type="ARBA" id="ARBA00023002"/>
    </source>
</evidence>
<evidence type="ECO:0000313" key="15">
    <source>
        <dbReference type="EMBL" id="QDV72649.1"/>
    </source>
</evidence>
<evidence type="ECO:0000256" key="6">
    <source>
        <dbReference type="ARBA" id="ARBA00022989"/>
    </source>
</evidence>
<feature type="transmembrane region" description="Helical" evidence="13">
    <location>
        <begin position="47"/>
        <end position="66"/>
    </location>
</feature>
<keyword evidence="11" id="KW-0275">Fatty acid biosynthesis</keyword>
<feature type="transmembrane region" description="Helical" evidence="13">
    <location>
        <begin position="192"/>
        <end position="216"/>
    </location>
</feature>
<dbReference type="AlphaFoldDB" id="A0A518K4D0"/>
<keyword evidence="10 13" id="KW-0472">Membrane</keyword>
<reference evidence="15 16" key="1">
    <citation type="submission" date="2019-02" db="EMBL/GenBank/DDBJ databases">
        <title>Deep-cultivation of Planctomycetes and their phenomic and genomic characterization uncovers novel biology.</title>
        <authorList>
            <person name="Wiegand S."/>
            <person name="Jogler M."/>
            <person name="Boedeker C."/>
            <person name="Pinto D."/>
            <person name="Vollmers J."/>
            <person name="Rivas-Marin E."/>
            <person name="Kohn T."/>
            <person name="Peeters S.H."/>
            <person name="Heuer A."/>
            <person name="Rast P."/>
            <person name="Oberbeckmann S."/>
            <person name="Bunk B."/>
            <person name="Jeske O."/>
            <person name="Meyerdierks A."/>
            <person name="Storesund J.E."/>
            <person name="Kallscheuer N."/>
            <person name="Luecker S."/>
            <person name="Lage O.M."/>
            <person name="Pohl T."/>
            <person name="Merkel B.J."/>
            <person name="Hornburger P."/>
            <person name="Mueller R.-W."/>
            <person name="Bruemmer F."/>
            <person name="Labrenz M."/>
            <person name="Spormann A.M."/>
            <person name="Op den Camp H."/>
            <person name="Overmann J."/>
            <person name="Amann R."/>
            <person name="Jetten M.S.M."/>
            <person name="Mascher T."/>
            <person name="Medema M.H."/>
            <person name="Devos D.P."/>
            <person name="Kaster A.-K."/>
            <person name="Ovreas L."/>
            <person name="Rohde M."/>
            <person name="Galperin M.Y."/>
            <person name="Jogler C."/>
        </authorList>
    </citation>
    <scope>NUCLEOTIDE SEQUENCE [LARGE SCALE GENOMIC DNA]</scope>
    <source>
        <strain evidence="15 16">Spa11</strain>
    </source>
</reference>
<keyword evidence="7" id="KW-0560">Oxidoreductase</keyword>
<keyword evidence="3" id="KW-0444">Lipid biosynthesis</keyword>
<comment type="subcellular location">
    <subcellularLocation>
        <location evidence="1">Membrane</location>
        <topology evidence="1">Multi-pass membrane protein</topology>
    </subcellularLocation>
</comment>
<dbReference type="InterPro" id="IPR005804">
    <property type="entry name" value="FA_desaturase_dom"/>
</dbReference>
<feature type="domain" description="Fatty acid desaturase" evidence="14">
    <location>
        <begin position="71"/>
        <end position="307"/>
    </location>
</feature>
<evidence type="ECO:0000256" key="3">
    <source>
        <dbReference type="ARBA" id="ARBA00022516"/>
    </source>
</evidence>
<sequence length="338" mass="38222">MDGTQVTPTRRSRRVRAKERAAGVNEEKGLPRGDRLPYPQGASRTIYWRYAAPIVVIHLLALTALIPTMFSWWGVIAFVVGVYFYGGVGINLCYHRLLTHRSFVVPAWLEKCFVVVAVCCLEDAPGTWVAAHRLHHRDSDEQEDPHSPLAGAFWGHLGWLLVDNPAVRSLPVFERYARDVLRTPFYLRLQRGVLPFVIYVAHALVYALVGFGLGYATTGGEVAEATRLGASLLVWGVLLRTVVVWHITWSVNSLTHLFGYRNYATKENSRNNWLVAVLSSGEGWHNNHHAEPASASNWHRWWEIDLMYVWILGLERVGLAWDVVRPREHRRAGSTASA</sequence>
<keyword evidence="5" id="KW-0276">Fatty acid metabolism</keyword>
<dbReference type="KEGG" id="bmei:Spa11_08300"/>
<protein>
    <submittedName>
        <fullName evidence="15">Fatty acid desaturase</fullName>
    </submittedName>
</protein>
<accession>A0A518K4D0</accession>
<evidence type="ECO:0000256" key="2">
    <source>
        <dbReference type="ARBA" id="ARBA00008749"/>
    </source>
</evidence>